<evidence type="ECO:0000313" key="3">
    <source>
        <dbReference type="Proteomes" id="UP000237438"/>
    </source>
</evidence>
<accession>A0A2S4Q284</accession>
<protein>
    <submittedName>
        <fullName evidence="2">Uncharacterized protein</fullName>
    </submittedName>
</protein>
<proteinExistence type="predicted"/>
<evidence type="ECO:0000256" key="1">
    <source>
        <dbReference type="SAM" id="MobiDB-lite"/>
    </source>
</evidence>
<dbReference type="EMBL" id="PEDP01000005">
    <property type="protein sequence ID" value="POS88392.1"/>
    <property type="molecule type" value="Genomic_DNA"/>
</dbReference>
<reference evidence="2 3" key="1">
    <citation type="submission" date="2017-10" db="EMBL/GenBank/DDBJ databases">
        <title>Development of genomic resources for the powdery mildew, Erysiphe pulchra.</title>
        <authorList>
            <person name="Wadl P.A."/>
            <person name="Mack B.M."/>
            <person name="Moore G."/>
            <person name="Beltz S.B."/>
        </authorList>
    </citation>
    <scope>NUCLEOTIDE SEQUENCE [LARGE SCALE GENOMIC DNA]</scope>
    <source>
        <strain evidence="2">Cflorida</strain>
    </source>
</reference>
<evidence type="ECO:0000313" key="2">
    <source>
        <dbReference type="EMBL" id="POS88392.1"/>
    </source>
</evidence>
<dbReference type="OrthoDB" id="4793227at2759"/>
<keyword evidence="3" id="KW-1185">Reference proteome</keyword>
<gene>
    <name evidence="2" type="ORF">EPUL_000114</name>
</gene>
<comment type="caution">
    <text evidence="2">The sequence shown here is derived from an EMBL/GenBank/DDBJ whole genome shotgun (WGS) entry which is preliminary data.</text>
</comment>
<organism evidence="2 3">
    <name type="scientific">Erysiphe pulchra</name>
    <dbReference type="NCBI Taxonomy" id="225359"/>
    <lineage>
        <taxon>Eukaryota</taxon>
        <taxon>Fungi</taxon>
        <taxon>Dikarya</taxon>
        <taxon>Ascomycota</taxon>
        <taxon>Pezizomycotina</taxon>
        <taxon>Leotiomycetes</taxon>
        <taxon>Erysiphales</taxon>
        <taxon>Erysiphaceae</taxon>
        <taxon>Erysiphe</taxon>
    </lineage>
</organism>
<dbReference type="Proteomes" id="UP000237438">
    <property type="component" value="Unassembled WGS sequence"/>
</dbReference>
<feature type="compositionally biased region" description="Basic residues" evidence="1">
    <location>
        <begin position="335"/>
        <end position="374"/>
    </location>
</feature>
<sequence>MAAIAVVGDILKTTIAGHGFLKSITGGGPGPDYYKIRMEIGNNQDASGNPPSIILTDFSDTKKFGVFQGTSKKSNEQCRNNKNLPKGDLDAKDLDLFRGLKNGEAPINTFKTGNGYNLKTVDFQGGGNAICISNLIFKGSDTQARRDEIFIPIGDLGFLCGKEWNWGTILGDTRQRCLWLDGQPDAGNKPMQSLSLDMERIAGIFNVGKEQKLKDLDLETACSLFKDNTGEIPNRNACKTSFKRDIQSKDVTIDTVPLVNLSSTDFSDAKSAVNTNGFVGAGFVTSDNKFFDGQTKKFKEVSVVKDSGPAKGASKSATKAPEKINTRDLSPQGRERKRRARELRKIAARARRQKVTKRKQQRKQRDQKKRKARLQKRETIAPIIKVHTCQATVDGVAPNCSIDETITL</sequence>
<feature type="region of interest" description="Disordered" evidence="1">
    <location>
        <begin position="305"/>
        <end position="378"/>
    </location>
</feature>
<dbReference type="STRING" id="225359.A0A2S4Q284"/>
<dbReference type="AlphaFoldDB" id="A0A2S4Q284"/>
<name>A0A2S4Q284_9PEZI</name>